<sequence length="33" mass="3862">MPETQVTTTLEGYNHQDYCHHQSKTVRKTADLE</sequence>
<dbReference type="Proteomes" id="UP000265520">
    <property type="component" value="Unassembled WGS sequence"/>
</dbReference>
<comment type="caution">
    <text evidence="1">The sequence shown here is derived from an EMBL/GenBank/DDBJ whole genome shotgun (WGS) entry which is preliminary data.</text>
</comment>
<evidence type="ECO:0000313" key="2">
    <source>
        <dbReference type="Proteomes" id="UP000265520"/>
    </source>
</evidence>
<accession>A0A392TTX6</accession>
<proteinExistence type="predicted"/>
<evidence type="ECO:0000313" key="1">
    <source>
        <dbReference type="EMBL" id="MCI64522.1"/>
    </source>
</evidence>
<organism evidence="1 2">
    <name type="scientific">Trifolium medium</name>
    <dbReference type="NCBI Taxonomy" id="97028"/>
    <lineage>
        <taxon>Eukaryota</taxon>
        <taxon>Viridiplantae</taxon>
        <taxon>Streptophyta</taxon>
        <taxon>Embryophyta</taxon>
        <taxon>Tracheophyta</taxon>
        <taxon>Spermatophyta</taxon>
        <taxon>Magnoliopsida</taxon>
        <taxon>eudicotyledons</taxon>
        <taxon>Gunneridae</taxon>
        <taxon>Pentapetalae</taxon>
        <taxon>rosids</taxon>
        <taxon>fabids</taxon>
        <taxon>Fabales</taxon>
        <taxon>Fabaceae</taxon>
        <taxon>Papilionoideae</taxon>
        <taxon>50 kb inversion clade</taxon>
        <taxon>NPAAA clade</taxon>
        <taxon>Hologalegina</taxon>
        <taxon>IRL clade</taxon>
        <taxon>Trifolieae</taxon>
        <taxon>Trifolium</taxon>
    </lineage>
</organism>
<feature type="non-terminal residue" evidence="1">
    <location>
        <position position="33"/>
    </location>
</feature>
<reference evidence="1 2" key="1">
    <citation type="journal article" date="2018" name="Front. Plant Sci.">
        <title>Red Clover (Trifolium pratense) and Zigzag Clover (T. medium) - A Picture of Genomic Similarities and Differences.</title>
        <authorList>
            <person name="Dluhosova J."/>
            <person name="Istvanek J."/>
            <person name="Nedelnik J."/>
            <person name="Repkova J."/>
        </authorList>
    </citation>
    <scope>NUCLEOTIDE SEQUENCE [LARGE SCALE GENOMIC DNA]</scope>
    <source>
        <strain evidence="2">cv. 10/8</strain>
        <tissue evidence="1">Leaf</tissue>
    </source>
</reference>
<dbReference type="AlphaFoldDB" id="A0A392TTX6"/>
<keyword evidence="2" id="KW-1185">Reference proteome</keyword>
<dbReference type="EMBL" id="LXQA010657809">
    <property type="protein sequence ID" value="MCI64522.1"/>
    <property type="molecule type" value="Genomic_DNA"/>
</dbReference>
<protein>
    <submittedName>
        <fullName evidence="1">Uncharacterized protein</fullName>
    </submittedName>
</protein>
<name>A0A392TTX6_9FABA</name>